<evidence type="ECO:0000313" key="4">
    <source>
        <dbReference type="Proteomes" id="UP001196408"/>
    </source>
</evidence>
<evidence type="ECO:0000259" key="1">
    <source>
        <dbReference type="Pfam" id="PF18152"/>
    </source>
</evidence>
<name>A0AAW4MXQ7_9FIRM</name>
<dbReference type="Gene3D" id="3.30.70.1140">
    <property type="entry name" value="Phospho-2-dehydro-3-deoxyheptonate aldolase, domain 1"/>
    <property type="match status" value="1"/>
</dbReference>
<feature type="domain" description="DAHP synthase ferredoxin-like" evidence="1">
    <location>
        <begin position="1"/>
        <end position="55"/>
    </location>
</feature>
<dbReference type="EMBL" id="JAHOEL010000080">
    <property type="protein sequence ID" value="MBV3393508.1"/>
    <property type="molecule type" value="Genomic_DNA"/>
</dbReference>
<sequence>MIIVLKPKCDENDIKKVTNKIEGYGLEPHVSTGHETTIIGVIGDTTKVDPRDIEVSP</sequence>
<protein>
    <submittedName>
        <fullName evidence="2">3-deoxy-7-phosphoheptulonate synthase</fullName>
    </submittedName>
</protein>
<organism evidence="2 4">
    <name type="scientific">Catenibacterium mitsuokai</name>
    <dbReference type="NCBI Taxonomy" id="100886"/>
    <lineage>
        <taxon>Bacteria</taxon>
        <taxon>Bacillati</taxon>
        <taxon>Bacillota</taxon>
        <taxon>Erysipelotrichia</taxon>
        <taxon>Erysipelotrichales</taxon>
        <taxon>Coprobacillaceae</taxon>
        <taxon>Catenibacterium</taxon>
    </lineage>
</organism>
<reference evidence="2 5" key="1">
    <citation type="submission" date="2021-06" db="EMBL/GenBank/DDBJ databases">
        <title>Collection of gut derived symbiotic bacterial strains cultured from healthy donors.</title>
        <authorList>
            <person name="Lin H."/>
            <person name="Littmann E."/>
            <person name="Pamer E.G."/>
        </authorList>
    </citation>
    <scope>NUCLEOTIDE SEQUENCE</scope>
    <source>
        <strain evidence="3 5">MSK.21.70</strain>
        <strain evidence="2">MSK.21.82</strain>
    </source>
</reference>
<feature type="non-terminal residue" evidence="2">
    <location>
        <position position="57"/>
    </location>
</feature>
<dbReference type="Pfam" id="PF18152">
    <property type="entry name" value="DAHP_snth_FXD"/>
    <property type="match status" value="1"/>
</dbReference>
<dbReference type="SUPFAM" id="SSF51569">
    <property type="entry name" value="Aldolase"/>
    <property type="match status" value="1"/>
</dbReference>
<dbReference type="Proteomes" id="UP001197492">
    <property type="component" value="Unassembled WGS sequence"/>
</dbReference>
<dbReference type="InterPro" id="IPR041071">
    <property type="entry name" value="DAHP_snth_FXD"/>
</dbReference>
<keyword evidence="5" id="KW-1185">Reference proteome</keyword>
<proteinExistence type="predicted"/>
<dbReference type="EMBL" id="JAHOEF010000081">
    <property type="protein sequence ID" value="MBV3383485.1"/>
    <property type="molecule type" value="Genomic_DNA"/>
</dbReference>
<dbReference type="AlphaFoldDB" id="A0AAW4MXQ7"/>
<dbReference type="Proteomes" id="UP001196408">
    <property type="component" value="Unassembled WGS sequence"/>
</dbReference>
<evidence type="ECO:0000313" key="5">
    <source>
        <dbReference type="Proteomes" id="UP001197492"/>
    </source>
</evidence>
<accession>A0AAW4MXQ7</accession>
<comment type="caution">
    <text evidence="2">The sequence shown here is derived from an EMBL/GenBank/DDBJ whole genome shotgun (WGS) entry which is preliminary data.</text>
</comment>
<gene>
    <name evidence="2" type="ORF">KSV97_09730</name>
    <name evidence="3" type="ORF">KSW06_09660</name>
</gene>
<evidence type="ECO:0000313" key="3">
    <source>
        <dbReference type="EMBL" id="MBV3393508.1"/>
    </source>
</evidence>
<evidence type="ECO:0000313" key="2">
    <source>
        <dbReference type="EMBL" id="MBV3383485.1"/>
    </source>
</evidence>